<dbReference type="OrthoDB" id="945197at2759"/>
<dbReference type="PANTHER" id="PTHR47841">
    <property type="entry name" value="DIACYLGLYCEROL KINASE THETA-LIKE-RELATED"/>
    <property type="match status" value="1"/>
</dbReference>
<keyword evidence="1" id="KW-0677">Repeat</keyword>
<dbReference type="AlphaFoldDB" id="A0A8J5SPN8"/>
<proteinExistence type="predicted"/>
<feature type="compositionally biased region" description="Gly residues" evidence="2">
    <location>
        <begin position="182"/>
        <end position="206"/>
    </location>
</feature>
<dbReference type="EMBL" id="JAAALK010000282">
    <property type="protein sequence ID" value="KAG8079766.1"/>
    <property type="molecule type" value="Genomic_DNA"/>
</dbReference>
<dbReference type="PROSITE" id="PS50081">
    <property type="entry name" value="ZF_DAG_PE_2"/>
    <property type="match status" value="1"/>
</dbReference>
<evidence type="ECO:0000313" key="4">
    <source>
        <dbReference type="EMBL" id="KAG8079766.1"/>
    </source>
</evidence>
<evidence type="ECO:0000259" key="3">
    <source>
        <dbReference type="PROSITE" id="PS50081"/>
    </source>
</evidence>
<dbReference type="InterPro" id="IPR002219">
    <property type="entry name" value="PKC_DAG/PE"/>
</dbReference>
<dbReference type="PANTHER" id="PTHR47841:SF2">
    <property type="entry name" value="OS07G0609800 PROTEIN"/>
    <property type="match status" value="1"/>
</dbReference>
<feature type="domain" description="Phorbol-ester/DAG-type" evidence="3">
    <location>
        <begin position="13"/>
        <end position="70"/>
    </location>
</feature>
<keyword evidence="5" id="KW-1185">Reference proteome</keyword>
<comment type="caution">
    <text evidence="4">The sequence shown here is derived from an EMBL/GenBank/DDBJ whole genome shotgun (WGS) entry which is preliminary data.</text>
</comment>
<evidence type="ECO:0000313" key="5">
    <source>
        <dbReference type="Proteomes" id="UP000729402"/>
    </source>
</evidence>
<reference evidence="4" key="2">
    <citation type="submission" date="2021-02" db="EMBL/GenBank/DDBJ databases">
        <authorList>
            <person name="Kimball J.A."/>
            <person name="Haas M.W."/>
            <person name="Macchietto M."/>
            <person name="Kono T."/>
            <person name="Duquette J."/>
            <person name="Shao M."/>
        </authorList>
    </citation>
    <scope>NUCLEOTIDE SEQUENCE</scope>
    <source>
        <tissue evidence="4">Fresh leaf tissue</tissue>
    </source>
</reference>
<sequence length="250" mass="25958">MNYNHRLHCSHPQHYLVRSQYSEKSGHVCNLCGGGFSGLIGYRCKACDFDIHEACADYFQPAINFFLHPCHSLALGRVADDNRFCDLCTEGCPRGSFVYRCVPCGFDVHPLCSTLQASARSPLHPLHELGLAPAASLLPGQFCLCSGCGELCSGWFYRCGACGVGLHVNCLNGARAKKRDGGGSQSNRGGGGSQSNSGRGGGGGGSQNPRVAGVGNTLLNVAVTAAVDAATSSLVSAVLDSVGGSDDAAE</sequence>
<gene>
    <name evidence="4" type="ORF">GUJ93_ZPchr0007g4094</name>
</gene>
<name>A0A8J5SPN8_ZIZPA</name>
<dbReference type="InterPro" id="IPR004146">
    <property type="entry name" value="DC1"/>
</dbReference>
<accession>A0A8J5SPN8</accession>
<evidence type="ECO:0000256" key="2">
    <source>
        <dbReference type="SAM" id="MobiDB-lite"/>
    </source>
</evidence>
<dbReference type="Proteomes" id="UP000729402">
    <property type="component" value="Unassembled WGS sequence"/>
</dbReference>
<reference evidence="4" key="1">
    <citation type="journal article" date="2021" name="bioRxiv">
        <title>Whole Genome Assembly and Annotation of Northern Wild Rice, Zizania palustris L., Supports a Whole Genome Duplication in the Zizania Genus.</title>
        <authorList>
            <person name="Haas M."/>
            <person name="Kono T."/>
            <person name="Macchietto M."/>
            <person name="Millas R."/>
            <person name="McGilp L."/>
            <person name="Shao M."/>
            <person name="Duquette J."/>
            <person name="Hirsch C.N."/>
            <person name="Kimball J."/>
        </authorList>
    </citation>
    <scope>NUCLEOTIDE SEQUENCE</scope>
    <source>
        <tissue evidence="4">Fresh leaf tissue</tissue>
    </source>
</reference>
<feature type="region of interest" description="Disordered" evidence="2">
    <location>
        <begin position="177"/>
        <end position="211"/>
    </location>
</feature>
<dbReference type="Pfam" id="PF03107">
    <property type="entry name" value="C1_2"/>
    <property type="match status" value="3"/>
</dbReference>
<organism evidence="4 5">
    <name type="scientific">Zizania palustris</name>
    <name type="common">Northern wild rice</name>
    <dbReference type="NCBI Taxonomy" id="103762"/>
    <lineage>
        <taxon>Eukaryota</taxon>
        <taxon>Viridiplantae</taxon>
        <taxon>Streptophyta</taxon>
        <taxon>Embryophyta</taxon>
        <taxon>Tracheophyta</taxon>
        <taxon>Spermatophyta</taxon>
        <taxon>Magnoliopsida</taxon>
        <taxon>Liliopsida</taxon>
        <taxon>Poales</taxon>
        <taxon>Poaceae</taxon>
        <taxon>BOP clade</taxon>
        <taxon>Oryzoideae</taxon>
        <taxon>Oryzeae</taxon>
        <taxon>Zizaniinae</taxon>
        <taxon>Zizania</taxon>
    </lineage>
</organism>
<evidence type="ECO:0000256" key="1">
    <source>
        <dbReference type="ARBA" id="ARBA00022737"/>
    </source>
</evidence>
<protein>
    <recommendedName>
        <fullName evidence="3">Phorbol-ester/DAG-type domain-containing protein</fullName>
    </recommendedName>
</protein>